<reference evidence="1 2" key="1">
    <citation type="submission" date="2018-08" db="EMBL/GenBank/DDBJ databases">
        <title>A genome reference for cultivated species of the human gut microbiota.</title>
        <authorList>
            <person name="Zou Y."/>
            <person name="Xue W."/>
            <person name="Luo G."/>
        </authorList>
    </citation>
    <scope>NUCLEOTIDE SEQUENCE [LARGE SCALE GENOMIC DNA]</scope>
    <source>
        <strain evidence="1 2">AF28-26</strain>
    </source>
</reference>
<organism evidence="1 2">
    <name type="scientific">[Clostridium] leptum</name>
    <dbReference type="NCBI Taxonomy" id="1535"/>
    <lineage>
        <taxon>Bacteria</taxon>
        <taxon>Bacillati</taxon>
        <taxon>Bacillota</taxon>
        <taxon>Clostridia</taxon>
        <taxon>Eubacteriales</taxon>
        <taxon>Oscillospiraceae</taxon>
        <taxon>Oscillospiraceae incertae sedis</taxon>
    </lineage>
</organism>
<dbReference type="Proteomes" id="UP000284751">
    <property type="component" value="Unassembled WGS sequence"/>
</dbReference>
<proteinExistence type="predicted"/>
<dbReference type="EMBL" id="QRTC01000039">
    <property type="protein sequence ID" value="RGQ38517.1"/>
    <property type="molecule type" value="Genomic_DNA"/>
</dbReference>
<evidence type="ECO:0000313" key="1">
    <source>
        <dbReference type="EMBL" id="RGQ38517.1"/>
    </source>
</evidence>
<gene>
    <name evidence="1" type="ORF">DWY99_09810</name>
</gene>
<name>A0A412AW03_9FIRM</name>
<comment type="caution">
    <text evidence="1">The sequence shown here is derived from an EMBL/GenBank/DDBJ whole genome shotgun (WGS) entry which is preliminary data.</text>
</comment>
<sequence>MWLGKKIAFRQKEAERPVAGIISGEQNGGLLLQSSSEYREVAAAGPYGVKSLPPAGENAVGVVSGEKTFCLGVEIDPKGLQPGELVLFSSGGAKITLTRDGKIQLEGQVFINGAEQ</sequence>
<accession>A0A412AW03</accession>
<evidence type="ECO:0008006" key="3">
    <source>
        <dbReference type="Google" id="ProtNLM"/>
    </source>
</evidence>
<dbReference type="AlphaFoldDB" id="A0A412AW03"/>
<evidence type="ECO:0000313" key="2">
    <source>
        <dbReference type="Proteomes" id="UP000284751"/>
    </source>
</evidence>
<protein>
    <recommendedName>
        <fullName evidence="3">Mu-like prophage protein gp45</fullName>
    </recommendedName>
</protein>